<keyword evidence="1" id="KW-0472">Membrane</keyword>
<gene>
    <name evidence="2" type="ORF">MYCGRDRAFT_36494</name>
</gene>
<dbReference type="SMART" id="SM01396">
    <property type="entry name" value="BC10"/>
    <property type="match status" value="1"/>
</dbReference>
<dbReference type="GeneID" id="13403600"/>
<dbReference type="EMBL" id="CM001197">
    <property type="protein sequence ID" value="EGP90636.1"/>
    <property type="molecule type" value="Genomic_DNA"/>
</dbReference>
<dbReference type="eggNOG" id="ENOG502S4C9">
    <property type="taxonomic scope" value="Eukaryota"/>
</dbReference>
<dbReference type="RefSeq" id="XP_003855660.1">
    <property type="nucleotide sequence ID" value="XM_003855612.1"/>
</dbReference>
<name>F9X3H0_ZYMTI</name>
<dbReference type="Proteomes" id="UP000008062">
    <property type="component" value="Chromosome 2"/>
</dbReference>
<evidence type="ECO:0000313" key="3">
    <source>
        <dbReference type="Proteomes" id="UP000008062"/>
    </source>
</evidence>
<dbReference type="KEGG" id="ztr:MYCGRDRAFT_36494"/>
<dbReference type="HOGENOM" id="CLU_110806_0_0_1"/>
<feature type="transmembrane region" description="Helical" evidence="1">
    <location>
        <begin position="50"/>
        <end position="69"/>
    </location>
</feature>
<feature type="transmembrane region" description="Helical" evidence="1">
    <location>
        <begin position="20"/>
        <end position="44"/>
    </location>
</feature>
<keyword evidence="3" id="KW-1185">Reference proteome</keyword>
<protein>
    <submittedName>
        <fullName evidence="2">Uncharacterized protein</fullName>
    </submittedName>
</protein>
<keyword evidence="1" id="KW-0812">Transmembrane</keyword>
<evidence type="ECO:0000256" key="1">
    <source>
        <dbReference type="SAM" id="Phobius"/>
    </source>
</evidence>
<dbReference type="InParanoid" id="F9X3H0"/>
<dbReference type="OrthoDB" id="5563033at2759"/>
<evidence type="ECO:0000313" key="2">
    <source>
        <dbReference type="EMBL" id="EGP90636.1"/>
    </source>
</evidence>
<accession>F9X3H0</accession>
<dbReference type="OMA" id="CMDIYIR"/>
<keyword evidence="1" id="KW-1133">Transmembrane helix</keyword>
<reference evidence="2 3" key="1">
    <citation type="journal article" date="2011" name="PLoS Genet.">
        <title>Finished genome of the fungal wheat pathogen Mycosphaerella graminicola reveals dispensome structure, chromosome plasticity, and stealth pathogenesis.</title>
        <authorList>
            <person name="Goodwin S.B."/>
            <person name="Ben M'barek S."/>
            <person name="Dhillon B."/>
            <person name="Wittenberg A.H.J."/>
            <person name="Crane C.F."/>
            <person name="Hane J.K."/>
            <person name="Foster A.J."/>
            <person name="Van der Lee T.A.J."/>
            <person name="Grimwood J."/>
            <person name="Aerts A."/>
            <person name="Antoniw J."/>
            <person name="Bailey A."/>
            <person name="Bluhm B."/>
            <person name="Bowler J."/>
            <person name="Bristow J."/>
            <person name="van der Burgt A."/>
            <person name="Canto-Canche B."/>
            <person name="Churchill A.C.L."/>
            <person name="Conde-Ferraez L."/>
            <person name="Cools H.J."/>
            <person name="Coutinho P.M."/>
            <person name="Csukai M."/>
            <person name="Dehal P."/>
            <person name="De Wit P."/>
            <person name="Donzelli B."/>
            <person name="van de Geest H.C."/>
            <person name="van Ham R.C.H.J."/>
            <person name="Hammond-Kosack K.E."/>
            <person name="Henrissat B."/>
            <person name="Kilian A."/>
            <person name="Kobayashi A.K."/>
            <person name="Koopmann E."/>
            <person name="Kourmpetis Y."/>
            <person name="Kuzniar A."/>
            <person name="Lindquist E."/>
            <person name="Lombard V."/>
            <person name="Maliepaard C."/>
            <person name="Martins N."/>
            <person name="Mehrabi R."/>
            <person name="Nap J.P.H."/>
            <person name="Ponomarenko A."/>
            <person name="Rudd J.J."/>
            <person name="Salamov A."/>
            <person name="Schmutz J."/>
            <person name="Schouten H.J."/>
            <person name="Shapiro H."/>
            <person name="Stergiopoulos I."/>
            <person name="Torriani S.F.F."/>
            <person name="Tu H."/>
            <person name="de Vries R.P."/>
            <person name="Waalwijk C."/>
            <person name="Ware S.B."/>
            <person name="Wiebenga A."/>
            <person name="Zwiers L.-H."/>
            <person name="Oliver R.P."/>
            <person name="Grigoriev I.V."/>
            <person name="Kema G.H.J."/>
        </authorList>
    </citation>
    <scope>NUCLEOTIDE SEQUENCE [LARGE SCALE GENOMIC DNA]</scope>
    <source>
        <strain evidence="3">CBS 115943 / IPO323</strain>
    </source>
</reference>
<dbReference type="InterPro" id="IPR009598">
    <property type="entry name" value="BCALP"/>
</dbReference>
<dbReference type="AlphaFoldDB" id="F9X3H0"/>
<sequence length="178" mass="19406">MFCLRCKTTRRDLVESITNLPVSAWVSLLVFLSTASPLYTLIYLIGHFWLSRPCVYCTFLLCCVVISLLDFSADWFEPRWTDASTSINETATFLFSGNATLTDAVMETASLALSALNGTGGSLVSSVMGGVKSNAVSGEPVRMVAASIPNGSNVFEWLRGLLEKFQFRIPCVGATIRL</sequence>
<proteinExistence type="predicted"/>
<organism evidence="2 3">
    <name type="scientific">Zymoseptoria tritici (strain CBS 115943 / IPO323)</name>
    <name type="common">Speckled leaf blotch fungus</name>
    <name type="synonym">Septoria tritici</name>
    <dbReference type="NCBI Taxonomy" id="336722"/>
    <lineage>
        <taxon>Eukaryota</taxon>
        <taxon>Fungi</taxon>
        <taxon>Dikarya</taxon>
        <taxon>Ascomycota</taxon>
        <taxon>Pezizomycotina</taxon>
        <taxon>Dothideomycetes</taxon>
        <taxon>Dothideomycetidae</taxon>
        <taxon>Mycosphaerellales</taxon>
        <taxon>Mycosphaerellaceae</taxon>
        <taxon>Zymoseptoria</taxon>
    </lineage>
</organism>